<evidence type="ECO:0008006" key="4">
    <source>
        <dbReference type="Google" id="ProtNLM"/>
    </source>
</evidence>
<comment type="caution">
    <text evidence="2">The sequence shown here is derived from an EMBL/GenBank/DDBJ whole genome shotgun (WGS) entry which is preliminary data.</text>
</comment>
<name>A0A3D9A842_PARDI</name>
<feature type="transmembrane region" description="Helical" evidence="1">
    <location>
        <begin position="98"/>
        <end position="116"/>
    </location>
</feature>
<feature type="transmembrane region" description="Helical" evidence="1">
    <location>
        <begin position="301"/>
        <end position="319"/>
    </location>
</feature>
<dbReference type="RefSeq" id="WP_121955863.1">
    <property type="nucleotide sequence ID" value="NZ_CP103185.1"/>
</dbReference>
<feature type="transmembrane region" description="Helical" evidence="1">
    <location>
        <begin position="279"/>
        <end position="295"/>
    </location>
</feature>
<keyword evidence="1" id="KW-1133">Transmembrane helix</keyword>
<sequence length="363" mass="42763">MTFFLNLLYSIWCTERLDYVYSRSNAPKKFLSYFILLTPLWLVWLLICGGQYDVGTDYFSYYNIFKSADISWYADTKAEWMFTWIVETFRGLGMPPQGLFYVFYSINFFFLCAILHSLKHRTAFLYVLLYICLSTVFNNQLNGLRQYCAVYIISYAAISFYDNRSYIRYILFVLLAAGFHASAYIMIPFVFILGCKKRIGKWMSIGLITIAVAFSLLGISDLIMDAVFDYLPPYYSAYVDGELDISLEGFKRITKFLFVPFYLLAALFCSKNELSAKDSFLFSIGIIAYSCRLFFLDNFMLNRIGYYFLLLSILPLYVYMKHLYMCYKGRMWCYCMAAVFLLFYFLKTVLFAEGEYDYQSIYF</sequence>
<feature type="transmembrane region" description="Helical" evidence="1">
    <location>
        <begin position="30"/>
        <end position="52"/>
    </location>
</feature>
<gene>
    <name evidence="2" type="ORF">GKD68_14580</name>
</gene>
<dbReference type="AlphaFoldDB" id="A0A3D9A842"/>
<protein>
    <recommendedName>
        <fullName evidence="4">EpsG family protein</fullName>
    </recommendedName>
</protein>
<feature type="transmembrane region" description="Helical" evidence="1">
    <location>
        <begin position="253"/>
        <end position="270"/>
    </location>
</feature>
<reference evidence="2 3" key="1">
    <citation type="journal article" date="2019" name="Nat. Med.">
        <title>A library of human gut bacterial isolates paired with longitudinal multiomics data enables mechanistic microbiome research.</title>
        <authorList>
            <person name="Poyet M."/>
            <person name="Groussin M."/>
            <person name="Gibbons S.M."/>
            <person name="Avila-Pacheco J."/>
            <person name="Jiang X."/>
            <person name="Kearney S.M."/>
            <person name="Perrotta A.R."/>
            <person name="Berdy B."/>
            <person name="Zhao S."/>
            <person name="Lieberman T.D."/>
            <person name="Swanson P.K."/>
            <person name="Smith M."/>
            <person name="Roesemann S."/>
            <person name="Alexander J.E."/>
            <person name="Rich S.A."/>
            <person name="Livny J."/>
            <person name="Vlamakis H."/>
            <person name="Clish C."/>
            <person name="Bullock K."/>
            <person name="Deik A."/>
            <person name="Scott J."/>
            <person name="Pierce K.A."/>
            <person name="Xavier R.J."/>
            <person name="Alm E.J."/>
        </authorList>
    </citation>
    <scope>NUCLEOTIDE SEQUENCE [LARGE SCALE GENOMIC DNA]</scope>
    <source>
        <strain evidence="2 3">BIOML-A2</strain>
    </source>
</reference>
<accession>A0A3D9A842</accession>
<evidence type="ECO:0000256" key="1">
    <source>
        <dbReference type="SAM" id="Phobius"/>
    </source>
</evidence>
<feature type="transmembrane region" description="Helical" evidence="1">
    <location>
        <begin position="205"/>
        <end position="224"/>
    </location>
</feature>
<keyword evidence="1" id="KW-0472">Membrane</keyword>
<dbReference type="EMBL" id="WKNE01000011">
    <property type="protein sequence ID" value="MRZ55946.1"/>
    <property type="molecule type" value="Genomic_DNA"/>
</dbReference>
<dbReference type="InterPro" id="IPR049458">
    <property type="entry name" value="EpsG-like"/>
</dbReference>
<feature type="transmembrane region" description="Helical" evidence="1">
    <location>
        <begin position="169"/>
        <end position="193"/>
    </location>
</feature>
<organism evidence="2 3">
    <name type="scientific">Parabacteroides distasonis</name>
    <dbReference type="NCBI Taxonomy" id="823"/>
    <lineage>
        <taxon>Bacteria</taxon>
        <taxon>Pseudomonadati</taxon>
        <taxon>Bacteroidota</taxon>
        <taxon>Bacteroidia</taxon>
        <taxon>Bacteroidales</taxon>
        <taxon>Tannerellaceae</taxon>
        <taxon>Parabacteroides</taxon>
    </lineage>
</organism>
<evidence type="ECO:0000313" key="3">
    <source>
        <dbReference type="Proteomes" id="UP000432516"/>
    </source>
</evidence>
<feature type="transmembrane region" description="Helical" evidence="1">
    <location>
        <begin position="331"/>
        <end position="352"/>
    </location>
</feature>
<evidence type="ECO:0000313" key="2">
    <source>
        <dbReference type="EMBL" id="MRZ55946.1"/>
    </source>
</evidence>
<dbReference type="Proteomes" id="UP000432516">
    <property type="component" value="Unassembled WGS sequence"/>
</dbReference>
<feature type="transmembrane region" description="Helical" evidence="1">
    <location>
        <begin position="123"/>
        <end position="141"/>
    </location>
</feature>
<keyword evidence="1" id="KW-0812">Transmembrane</keyword>
<dbReference type="Pfam" id="PF14897">
    <property type="entry name" value="EpsG"/>
    <property type="match status" value="1"/>
</dbReference>
<proteinExistence type="predicted"/>